<evidence type="ECO:0000256" key="3">
    <source>
        <dbReference type="PIRSR" id="PIRSR601613-1"/>
    </source>
</evidence>
<feature type="binding site" evidence="3">
    <location>
        <position position="248"/>
    </location>
    <ligand>
        <name>FAD</name>
        <dbReference type="ChEBI" id="CHEBI:57692"/>
    </ligand>
</feature>
<protein>
    <recommendedName>
        <fullName evidence="4">Amine oxidase</fullName>
        <ecNumber evidence="4">1.4.3.-</ecNumber>
    </recommendedName>
</protein>
<dbReference type="PANTHER" id="PTHR10742:SF313">
    <property type="entry name" value="AMINE OXIDASE"/>
    <property type="match status" value="1"/>
</dbReference>
<dbReference type="InterPro" id="IPR001613">
    <property type="entry name" value="Flavin_amine_oxidase"/>
</dbReference>
<gene>
    <name evidence="7" type="ORF">ACJMK2_029078</name>
</gene>
<dbReference type="AlphaFoldDB" id="A0ABD3X929"/>
<dbReference type="EMBL" id="JBJQND010000003">
    <property type="protein sequence ID" value="KAL3882771.1"/>
    <property type="molecule type" value="Genomic_DNA"/>
</dbReference>
<comment type="similarity">
    <text evidence="4">Belongs to the flavin monoamine oxidase family.</text>
</comment>
<evidence type="ECO:0000256" key="2">
    <source>
        <dbReference type="ARBA" id="ARBA00023002"/>
    </source>
</evidence>
<evidence type="ECO:0000256" key="5">
    <source>
        <dbReference type="SAM" id="SignalP"/>
    </source>
</evidence>
<dbReference type="Gene3D" id="3.90.660.10">
    <property type="match status" value="1"/>
</dbReference>
<organism evidence="7 8">
    <name type="scientific">Sinanodonta woodiana</name>
    <name type="common">Chinese pond mussel</name>
    <name type="synonym">Anodonta woodiana</name>
    <dbReference type="NCBI Taxonomy" id="1069815"/>
    <lineage>
        <taxon>Eukaryota</taxon>
        <taxon>Metazoa</taxon>
        <taxon>Spiralia</taxon>
        <taxon>Lophotrochozoa</taxon>
        <taxon>Mollusca</taxon>
        <taxon>Bivalvia</taxon>
        <taxon>Autobranchia</taxon>
        <taxon>Heteroconchia</taxon>
        <taxon>Palaeoheterodonta</taxon>
        <taxon>Unionida</taxon>
        <taxon>Unionoidea</taxon>
        <taxon>Unionidae</taxon>
        <taxon>Unioninae</taxon>
        <taxon>Sinanodonta</taxon>
    </lineage>
</organism>
<keyword evidence="8" id="KW-1185">Reference proteome</keyword>
<keyword evidence="4" id="KW-0285">Flavoprotein</keyword>
<dbReference type="GO" id="GO:0008131">
    <property type="term" value="F:primary methylamine oxidase activity"/>
    <property type="evidence" value="ECO:0007669"/>
    <property type="project" value="UniProtKB-ARBA"/>
</dbReference>
<dbReference type="InterPro" id="IPR050281">
    <property type="entry name" value="Flavin_monoamine_oxidase"/>
</dbReference>
<reference evidence="7 8" key="1">
    <citation type="submission" date="2024-11" db="EMBL/GenBank/DDBJ databases">
        <title>Chromosome-level genome assembly of the freshwater bivalve Anodonta woodiana.</title>
        <authorList>
            <person name="Chen X."/>
        </authorList>
    </citation>
    <scope>NUCLEOTIDE SEQUENCE [LARGE SCALE GENOMIC DNA]</scope>
    <source>
        <strain evidence="7">MN2024</strain>
        <tissue evidence="7">Gills</tissue>
    </source>
</reference>
<evidence type="ECO:0000313" key="8">
    <source>
        <dbReference type="Proteomes" id="UP001634394"/>
    </source>
</evidence>
<feature type="chain" id="PRO_5044797370" description="Amine oxidase" evidence="5">
    <location>
        <begin position="21"/>
        <end position="533"/>
    </location>
</feature>
<dbReference type="InterPro" id="IPR036188">
    <property type="entry name" value="FAD/NAD-bd_sf"/>
</dbReference>
<keyword evidence="5" id="KW-0732">Signal</keyword>
<dbReference type="PANTHER" id="PTHR10742">
    <property type="entry name" value="FLAVIN MONOAMINE OXIDASE"/>
    <property type="match status" value="1"/>
</dbReference>
<dbReference type="SUPFAM" id="SSF51905">
    <property type="entry name" value="FAD/NAD(P)-binding domain"/>
    <property type="match status" value="1"/>
</dbReference>
<keyword evidence="4" id="KW-0274">FAD</keyword>
<sequence>MTERLVVLAVSCLQLMSVSSQKDTVKQTQGPKIVIIGAGMAGITAAKALHDKGYSNFIILEGSDRVGGRMKEVTIGGFTVEGGAAWIHAGGTNPLHLIADSFNLSYVTADYEDYIVLDSKGQDVTVDFDKRHDQSFDPAFKFYKKYTKEALNKHKSDFTIRSALLMGGWHPTSAVDDVIEFFNIDNSYSYVPEAISGLHAYFDEPYEEFNTTDDLTVIDTRGYSHIIRSLRSEFLPDGDKRLLLNEVVTDIEQKDGNIVVRTKNNIEYSADYVIVTFSIGVLQHDDVRFTPPLPFWKREAIHQFQQALLMHIYVQFAEKFWDDHEFILYASERRNYFNIWQNIDKTLPGSKILQVSVVGNEVRRLERLSDAEIIGELLSVLKVMHGGAMISMPVAYAIPRWYSDPLFRGAFSNWPPGYTLDTFNGLQAPVDKIYFAGDYGDRFNYGYVHGSYLSALKVAKDIDKCIRNSKSCVAPFRPIYEASGCTKNYNSKAKDDDGSCMSANCPISASVPICYEKYNFIIATVIIFLSIMP</sequence>
<proteinExistence type="inferred from homology"/>
<evidence type="ECO:0000259" key="6">
    <source>
        <dbReference type="Pfam" id="PF01593"/>
    </source>
</evidence>
<feature type="signal peptide" evidence="5">
    <location>
        <begin position="1"/>
        <end position="20"/>
    </location>
</feature>
<accession>A0ABD3X929</accession>
<dbReference type="Gene3D" id="3.50.50.60">
    <property type="entry name" value="FAD/NAD(P)-binding domain"/>
    <property type="match status" value="1"/>
</dbReference>
<name>A0ABD3X929_SINWO</name>
<dbReference type="EC" id="1.4.3.-" evidence="4"/>
<feature type="domain" description="Amine oxidase" evidence="6">
    <location>
        <begin position="40"/>
        <end position="462"/>
    </location>
</feature>
<comment type="cofactor">
    <cofactor evidence="1 4">
        <name>FAD</name>
        <dbReference type="ChEBI" id="CHEBI:57692"/>
    </cofactor>
</comment>
<evidence type="ECO:0000313" key="7">
    <source>
        <dbReference type="EMBL" id="KAL3882771.1"/>
    </source>
</evidence>
<dbReference type="PRINTS" id="PR00757">
    <property type="entry name" value="AMINEOXDASEF"/>
</dbReference>
<keyword evidence="2 4" id="KW-0560">Oxidoreductase</keyword>
<evidence type="ECO:0000256" key="1">
    <source>
        <dbReference type="ARBA" id="ARBA00001974"/>
    </source>
</evidence>
<dbReference type="SUPFAM" id="SSF54373">
    <property type="entry name" value="FAD-linked reductases, C-terminal domain"/>
    <property type="match status" value="1"/>
</dbReference>
<evidence type="ECO:0000256" key="4">
    <source>
        <dbReference type="RuleBase" id="RU362067"/>
    </source>
</evidence>
<dbReference type="InterPro" id="IPR002937">
    <property type="entry name" value="Amino_oxidase"/>
</dbReference>
<dbReference type="Pfam" id="PF01593">
    <property type="entry name" value="Amino_oxidase"/>
    <property type="match status" value="1"/>
</dbReference>
<comment type="caution">
    <text evidence="7">The sequence shown here is derived from an EMBL/GenBank/DDBJ whole genome shotgun (WGS) entry which is preliminary data.</text>
</comment>
<dbReference type="Proteomes" id="UP001634394">
    <property type="component" value="Unassembled WGS sequence"/>
</dbReference>